<dbReference type="InterPro" id="IPR029151">
    <property type="entry name" value="Sensor-like_sf"/>
</dbReference>
<accession>A0A0F5HMT4</accession>
<sequence>MDPLEILTDLEHVVPFFQPIFSADEHRVVAYEVMGRYETPDGLVNLRPFFRDKDVPEEYRLEVDLLVLKKAFSQAIHYDKDILFFIHREADLLIYDEEEKLLQLISSFEDQGLNLGQIVLEISERNADGEFQDLGHLLRYYRTYGLKIAIDKMGNDSGHLDRISQLEPDIMKVDLQVLRSTSDGAAYQDILSSISMLARKIGAAVLFEHIETALQLQFAWRNGGRYYQGLYLKEPQEGFVGRDILKERLKQECREFIQSEKKKLENLFSLQEELDLRIQEWLSHHRKIQEYTPVLEKLAKELDEAAFRMYVCDEDGFQKSPNLFKLKGSWTIQPEYEEKNWSWRPYFLENIIKMRREKKGILSDRYNDIETGEMIRTFCLPIDSQHFLFIDLSFSYLFNREALF</sequence>
<protein>
    <submittedName>
        <fullName evidence="2">EAL-domain protein</fullName>
    </submittedName>
</protein>
<organism evidence="2 3">
    <name type="scientific">Bacillus thermotolerans</name>
    <name type="common">Quasibacillus thermotolerans</name>
    <dbReference type="NCBI Taxonomy" id="1221996"/>
    <lineage>
        <taxon>Bacteria</taxon>
        <taxon>Bacillati</taxon>
        <taxon>Bacillota</taxon>
        <taxon>Bacilli</taxon>
        <taxon>Bacillales</taxon>
        <taxon>Bacillaceae</taxon>
        <taxon>Bacillus</taxon>
    </lineage>
</organism>
<keyword evidence="3" id="KW-1185">Reference proteome</keyword>
<dbReference type="Gene3D" id="3.20.20.450">
    <property type="entry name" value="EAL domain"/>
    <property type="match status" value="1"/>
</dbReference>
<gene>
    <name evidence="2" type="ORF">QY95_03971</name>
</gene>
<dbReference type="PANTHER" id="PTHR33121:SF82">
    <property type="entry name" value="SIGNAL TRANSDUCTION PROTEIN CONTAINING A EAL DOMAIN"/>
    <property type="match status" value="1"/>
</dbReference>
<dbReference type="Proteomes" id="UP000031563">
    <property type="component" value="Unassembled WGS sequence"/>
</dbReference>
<dbReference type="SMART" id="SM00052">
    <property type="entry name" value="EAL"/>
    <property type="match status" value="1"/>
</dbReference>
<evidence type="ECO:0000313" key="2">
    <source>
        <dbReference type="EMBL" id="KKB34360.1"/>
    </source>
</evidence>
<dbReference type="Pfam" id="PF00563">
    <property type="entry name" value="EAL"/>
    <property type="match status" value="1"/>
</dbReference>
<name>A0A0F5HMT4_BACTR</name>
<dbReference type="SUPFAM" id="SSF103190">
    <property type="entry name" value="Sensory domain-like"/>
    <property type="match status" value="1"/>
</dbReference>
<dbReference type="STRING" id="1221996.QY95_03971"/>
<dbReference type="PANTHER" id="PTHR33121">
    <property type="entry name" value="CYCLIC DI-GMP PHOSPHODIESTERASE PDEF"/>
    <property type="match status" value="1"/>
</dbReference>
<dbReference type="InterPro" id="IPR050706">
    <property type="entry name" value="Cyclic-di-GMP_PDE-like"/>
</dbReference>
<dbReference type="InterPro" id="IPR018842">
    <property type="entry name" value="YkuI_C"/>
</dbReference>
<dbReference type="RefSeq" id="WP_040037301.1">
    <property type="nucleotide sequence ID" value="NZ_JWIQ02000039.1"/>
</dbReference>
<dbReference type="OrthoDB" id="1673646at2"/>
<dbReference type="EMBL" id="JWIR02000086">
    <property type="protein sequence ID" value="KKB34360.1"/>
    <property type="molecule type" value="Genomic_DNA"/>
</dbReference>
<dbReference type="PROSITE" id="PS50883">
    <property type="entry name" value="EAL"/>
    <property type="match status" value="1"/>
</dbReference>
<reference evidence="2" key="1">
    <citation type="submission" date="2015-02" db="EMBL/GenBank/DDBJ databases">
        <title>Genome Assembly of Bacillaceae bacterium MTCC 8252.</title>
        <authorList>
            <person name="Verma A."/>
            <person name="Khatri I."/>
            <person name="Mual P."/>
            <person name="Subramanian S."/>
            <person name="Krishnamurthi S."/>
        </authorList>
    </citation>
    <scope>NUCLEOTIDE SEQUENCE [LARGE SCALE GENOMIC DNA]</scope>
    <source>
        <strain evidence="2">MTCC 8252</strain>
    </source>
</reference>
<dbReference type="InterPro" id="IPR001633">
    <property type="entry name" value="EAL_dom"/>
</dbReference>
<dbReference type="SUPFAM" id="SSF141868">
    <property type="entry name" value="EAL domain-like"/>
    <property type="match status" value="1"/>
</dbReference>
<dbReference type="InterPro" id="IPR035919">
    <property type="entry name" value="EAL_sf"/>
</dbReference>
<dbReference type="Pfam" id="PF10388">
    <property type="entry name" value="YkuI_C"/>
    <property type="match status" value="1"/>
</dbReference>
<dbReference type="Gene3D" id="3.30.450.20">
    <property type="entry name" value="PAS domain"/>
    <property type="match status" value="1"/>
</dbReference>
<evidence type="ECO:0000313" key="3">
    <source>
        <dbReference type="Proteomes" id="UP000031563"/>
    </source>
</evidence>
<proteinExistence type="predicted"/>
<dbReference type="AlphaFoldDB" id="A0A0F5HMT4"/>
<evidence type="ECO:0000259" key="1">
    <source>
        <dbReference type="PROSITE" id="PS50883"/>
    </source>
</evidence>
<comment type="caution">
    <text evidence="2">The sequence shown here is derived from an EMBL/GenBank/DDBJ whole genome shotgun (WGS) entry which is preliminary data.</text>
</comment>
<dbReference type="Gene3D" id="1.20.5.170">
    <property type="match status" value="1"/>
</dbReference>
<dbReference type="GO" id="GO:0071111">
    <property type="term" value="F:cyclic-guanylate-specific phosphodiesterase activity"/>
    <property type="evidence" value="ECO:0007669"/>
    <property type="project" value="InterPro"/>
</dbReference>
<dbReference type="CDD" id="cd01948">
    <property type="entry name" value="EAL"/>
    <property type="match status" value="1"/>
</dbReference>
<feature type="domain" description="EAL" evidence="1">
    <location>
        <begin position="1"/>
        <end position="249"/>
    </location>
</feature>